<keyword evidence="9" id="KW-1185">Reference proteome</keyword>
<dbReference type="PANTHER" id="PTHR48111:SF1">
    <property type="entry name" value="TWO-COMPONENT RESPONSE REGULATOR ORR33"/>
    <property type="match status" value="1"/>
</dbReference>
<accession>C7NTW8</accession>
<keyword evidence="2" id="KW-0902">Two-component regulatory system</keyword>
<name>C7NTW8_HALUD</name>
<dbReference type="GeneID" id="8383042"/>
<evidence type="ECO:0000256" key="3">
    <source>
        <dbReference type="ARBA" id="ARBA00023015"/>
    </source>
</evidence>
<evidence type="ECO:0000313" key="9">
    <source>
        <dbReference type="Proteomes" id="UP000002071"/>
    </source>
</evidence>
<dbReference type="eggNOG" id="arCOG02599">
    <property type="taxonomic scope" value="Archaea"/>
</dbReference>
<feature type="domain" description="Response regulatory" evidence="7">
    <location>
        <begin position="6"/>
        <end position="114"/>
    </location>
</feature>
<dbReference type="KEGG" id="hut:Huta_0772"/>
<dbReference type="PANTHER" id="PTHR48111">
    <property type="entry name" value="REGULATOR OF RPOS"/>
    <property type="match status" value="1"/>
</dbReference>
<keyword evidence="1 6" id="KW-0597">Phosphoprotein</keyword>
<evidence type="ECO:0000313" key="8">
    <source>
        <dbReference type="EMBL" id="ACV10957.1"/>
    </source>
</evidence>
<organism evidence="8 9">
    <name type="scientific">Halorhabdus utahensis (strain DSM 12940 / JCM 11049 / AX-2)</name>
    <dbReference type="NCBI Taxonomy" id="519442"/>
    <lineage>
        <taxon>Archaea</taxon>
        <taxon>Methanobacteriati</taxon>
        <taxon>Methanobacteriota</taxon>
        <taxon>Stenosarchaea group</taxon>
        <taxon>Halobacteria</taxon>
        <taxon>Halobacteriales</taxon>
        <taxon>Haloarculaceae</taxon>
        <taxon>Halorhabdus</taxon>
    </lineage>
</organism>
<dbReference type="SUPFAM" id="SSF52172">
    <property type="entry name" value="CheY-like"/>
    <property type="match status" value="1"/>
</dbReference>
<proteinExistence type="predicted"/>
<keyword evidence="3" id="KW-0805">Transcription regulation</keyword>
<dbReference type="CDD" id="cd00156">
    <property type="entry name" value="REC"/>
    <property type="match status" value="1"/>
</dbReference>
<dbReference type="SMART" id="SM00448">
    <property type="entry name" value="REC"/>
    <property type="match status" value="1"/>
</dbReference>
<dbReference type="OrthoDB" id="9652at2157"/>
<dbReference type="InterPro" id="IPR013971">
    <property type="entry name" value="HalX_domain"/>
</dbReference>
<dbReference type="STRING" id="519442.Huta_0772"/>
<dbReference type="PROSITE" id="PS50110">
    <property type="entry name" value="RESPONSE_REGULATORY"/>
    <property type="match status" value="1"/>
</dbReference>
<evidence type="ECO:0000256" key="4">
    <source>
        <dbReference type="ARBA" id="ARBA00023125"/>
    </source>
</evidence>
<keyword evidence="5" id="KW-0804">Transcription</keyword>
<protein>
    <submittedName>
        <fullName evidence="8">Response regulator receiver protein</fullName>
    </submittedName>
</protein>
<evidence type="ECO:0000256" key="6">
    <source>
        <dbReference type="PROSITE-ProRule" id="PRU00169"/>
    </source>
</evidence>
<dbReference type="EMBL" id="CP001687">
    <property type="protein sequence ID" value="ACV10957.1"/>
    <property type="molecule type" value="Genomic_DNA"/>
</dbReference>
<dbReference type="GO" id="GO:0005829">
    <property type="term" value="C:cytosol"/>
    <property type="evidence" value="ECO:0007669"/>
    <property type="project" value="TreeGrafter"/>
</dbReference>
<dbReference type="GO" id="GO:0000156">
    <property type="term" value="F:phosphorelay response regulator activity"/>
    <property type="evidence" value="ECO:0007669"/>
    <property type="project" value="TreeGrafter"/>
</dbReference>
<evidence type="ECO:0000256" key="5">
    <source>
        <dbReference type="ARBA" id="ARBA00023163"/>
    </source>
</evidence>
<feature type="modified residue" description="4-aspartylphosphate" evidence="6">
    <location>
        <position position="52"/>
    </location>
</feature>
<dbReference type="GO" id="GO:0000976">
    <property type="term" value="F:transcription cis-regulatory region binding"/>
    <property type="evidence" value="ECO:0007669"/>
    <property type="project" value="TreeGrafter"/>
</dbReference>
<evidence type="ECO:0000256" key="1">
    <source>
        <dbReference type="ARBA" id="ARBA00022553"/>
    </source>
</evidence>
<gene>
    <name evidence="8" type="ordered locus">Huta_0772</name>
</gene>
<dbReference type="InterPro" id="IPR001789">
    <property type="entry name" value="Sig_transdc_resp-reg_receiver"/>
</dbReference>
<dbReference type="Gene3D" id="3.40.50.2300">
    <property type="match status" value="1"/>
</dbReference>
<dbReference type="AlphaFoldDB" id="C7NTW8"/>
<reference evidence="8 9" key="1">
    <citation type="journal article" date="2009" name="Stand. Genomic Sci.">
        <title>Complete genome sequence of Halorhabdus utahensis type strain (AX-2).</title>
        <authorList>
            <person name="Anderson I."/>
            <person name="Tindall B.J."/>
            <person name="Pomrenke H."/>
            <person name="Goker M."/>
            <person name="Lapidus A."/>
            <person name="Nolan M."/>
            <person name="Copeland A."/>
            <person name="Glavina Del Rio T."/>
            <person name="Chen F."/>
            <person name="Tice H."/>
            <person name="Cheng J.F."/>
            <person name="Lucas S."/>
            <person name="Chertkov O."/>
            <person name="Bruce D."/>
            <person name="Brettin T."/>
            <person name="Detter J.C."/>
            <person name="Han C."/>
            <person name="Goodwin L."/>
            <person name="Land M."/>
            <person name="Hauser L."/>
            <person name="Chang Y.J."/>
            <person name="Jeffries C.D."/>
            <person name="Pitluck S."/>
            <person name="Pati A."/>
            <person name="Mavromatis K."/>
            <person name="Ivanova N."/>
            <person name="Ovchinnikova G."/>
            <person name="Chen A."/>
            <person name="Palaniappan K."/>
            <person name="Chain P."/>
            <person name="Rohde M."/>
            <person name="Bristow J."/>
            <person name="Eisen J.A."/>
            <person name="Markowitz V."/>
            <person name="Hugenholtz P."/>
            <person name="Kyrpides N.C."/>
            <person name="Klenk H.P."/>
        </authorList>
    </citation>
    <scope>NUCLEOTIDE SEQUENCE [LARGE SCALE GENOMIC DNA]</scope>
    <source>
        <strain evidence="9">DSM 12940 / JCM 11049 / AX-2</strain>
    </source>
</reference>
<evidence type="ECO:0000259" key="7">
    <source>
        <dbReference type="PROSITE" id="PS50110"/>
    </source>
</evidence>
<dbReference type="GO" id="GO:0006355">
    <property type="term" value="P:regulation of DNA-templated transcription"/>
    <property type="evidence" value="ECO:0007669"/>
    <property type="project" value="TreeGrafter"/>
</dbReference>
<dbReference type="Proteomes" id="UP000002071">
    <property type="component" value="Chromosome"/>
</dbReference>
<dbReference type="RefSeq" id="WP_015788536.1">
    <property type="nucleotide sequence ID" value="NC_013158.1"/>
</dbReference>
<dbReference type="InterPro" id="IPR039420">
    <property type="entry name" value="WalR-like"/>
</dbReference>
<sequence>MAGPVSILVVEDDPDLRSLFRVWLADDDVKTVESGELAVQSADETVDVVLLDRDLPGIDGKVVARRLQAEGFQGTVAMVTGRDPEPAVATFPIDEYVTKPIERAELRAVVDRLSARREVPESVRTLFGLLTRRARLESTLDTRRLADSDEFEALTGRIDDQWATVRKETTVSAVSTMAEACLSPVVDCGRTLETPARVQQ</sequence>
<evidence type="ECO:0000256" key="2">
    <source>
        <dbReference type="ARBA" id="ARBA00023012"/>
    </source>
</evidence>
<keyword evidence="4" id="KW-0238">DNA-binding</keyword>
<dbReference type="HOGENOM" id="CLU_114810_0_0_2"/>
<dbReference type="Pfam" id="PF00072">
    <property type="entry name" value="Response_reg"/>
    <property type="match status" value="1"/>
</dbReference>
<dbReference type="Pfam" id="PF08663">
    <property type="entry name" value="HalX"/>
    <property type="match status" value="1"/>
</dbReference>
<dbReference type="GO" id="GO:0032993">
    <property type="term" value="C:protein-DNA complex"/>
    <property type="evidence" value="ECO:0007669"/>
    <property type="project" value="TreeGrafter"/>
</dbReference>
<dbReference type="InterPro" id="IPR011006">
    <property type="entry name" value="CheY-like_superfamily"/>
</dbReference>